<dbReference type="EMBL" id="ML977501">
    <property type="protein sequence ID" value="KAF2132273.1"/>
    <property type="molecule type" value="Genomic_DNA"/>
</dbReference>
<feature type="region of interest" description="Disordered" evidence="1">
    <location>
        <begin position="1"/>
        <end position="75"/>
    </location>
</feature>
<organism evidence="2 3">
    <name type="scientific">Dothidotthia symphoricarpi CBS 119687</name>
    <dbReference type="NCBI Taxonomy" id="1392245"/>
    <lineage>
        <taxon>Eukaryota</taxon>
        <taxon>Fungi</taxon>
        <taxon>Dikarya</taxon>
        <taxon>Ascomycota</taxon>
        <taxon>Pezizomycotina</taxon>
        <taxon>Dothideomycetes</taxon>
        <taxon>Pleosporomycetidae</taxon>
        <taxon>Pleosporales</taxon>
        <taxon>Dothidotthiaceae</taxon>
        <taxon>Dothidotthia</taxon>
    </lineage>
</organism>
<name>A0A6A6AM81_9PLEO</name>
<dbReference type="OrthoDB" id="3796623at2759"/>
<gene>
    <name evidence="2" type="ORF">P153DRAFT_383162</name>
</gene>
<feature type="compositionally biased region" description="Basic residues" evidence="1">
    <location>
        <begin position="1"/>
        <end position="13"/>
    </location>
</feature>
<dbReference type="RefSeq" id="XP_033526660.1">
    <property type="nucleotide sequence ID" value="XM_033670207.1"/>
</dbReference>
<dbReference type="AlphaFoldDB" id="A0A6A6AM81"/>
<proteinExistence type="predicted"/>
<evidence type="ECO:0000313" key="3">
    <source>
        <dbReference type="Proteomes" id="UP000799771"/>
    </source>
</evidence>
<dbReference type="GeneID" id="54410639"/>
<reference evidence="2" key="1">
    <citation type="journal article" date="2020" name="Stud. Mycol.">
        <title>101 Dothideomycetes genomes: a test case for predicting lifestyles and emergence of pathogens.</title>
        <authorList>
            <person name="Haridas S."/>
            <person name="Albert R."/>
            <person name="Binder M."/>
            <person name="Bloem J."/>
            <person name="Labutti K."/>
            <person name="Salamov A."/>
            <person name="Andreopoulos B."/>
            <person name="Baker S."/>
            <person name="Barry K."/>
            <person name="Bills G."/>
            <person name="Bluhm B."/>
            <person name="Cannon C."/>
            <person name="Castanera R."/>
            <person name="Culley D."/>
            <person name="Daum C."/>
            <person name="Ezra D."/>
            <person name="Gonzalez J."/>
            <person name="Henrissat B."/>
            <person name="Kuo A."/>
            <person name="Liang C."/>
            <person name="Lipzen A."/>
            <person name="Lutzoni F."/>
            <person name="Magnuson J."/>
            <person name="Mondo S."/>
            <person name="Nolan M."/>
            <person name="Ohm R."/>
            <person name="Pangilinan J."/>
            <person name="Park H.-J."/>
            <person name="Ramirez L."/>
            <person name="Alfaro M."/>
            <person name="Sun H."/>
            <person name="Tritt A."/>
            <person name="Yoshinaga Y."/>
            <person name="Zwiers L.-H."/>
            <person name="Turgeon B."/>
            <person name="Goodwin S."/>
            <person name="Spatafora J."/>
            <person name="Crous P."/>
            <person name="Grigoriev I."/>
        </authorList>
    </citation>
    <scope>NUCLEOTIDE SEQUENCE</scope>
    <source>
        <strain evidence="2">CBS 119687</strain>
    </source>
</reference>
<dbReference type="Proteomes" id="UP000799771">
    <property type="component" value="Unassembled WGS sequence"/>
</dbReference>
<evidence type="ECO:0000256" key="1">
    <source>
        <dbReference type="SAM" id="MobiDB-lite"/>
    </source>
</evidence>
<accession>A0A6A6AM81</accession>
<evidence type="ECO:0000313" key="2">
    <source>
        <dbReference type="EMBL" id="KAF2132273.1"/>
    </source>
</evidence>
<keyword evidence="3" id="KW-1185">Reference proteome</keyword>
<sequence>MPYVHYRHTRSRSRSNERTPIHTSNHTPTHIARPLVRHSSKHNLSSDSDDGYDDYPYAPNHKPSKPSRALTLRNEPSQLERYNIWSDRSKPADERHENDYQASLHHHHDRIRDIDDVDDEEERAFRLKVQASFSHTRPPSPPRTAHAWPGALFRRREKYVDEAFEARERTKSPPRRRVSFWDDKKVDVGKEEDDEEEKWFRYRRVKRTRTQEWRPLSGWRRG</sequence>
<protein>
    <submittedName>
        <fullName evidence="2">Uncharacterized protein</fullName>
    </submittedName>
</protein>